<name>A0A168MX87_ABSGL</name>
<evidence type="ECO:0000313" key="7">
    <source>
        <dbReference type="EMBL" id="SAL99379.1"/>
    </source>
</evidence>
<feature type="transmembrane region" description="Helical" evidence="5">
    <location>
        <begin position="326"/>
        <end position="346"/>
    </location>
</feature>
<organism evidence="7">
    <name type="scientific">Absidia glauca</name>
    <name type="common">Pin mould</name>
    <dbReference type="NCBI Taxonomy" id="4829"/>
    <lineage>
        <taxon>Eukaryota</taxon>
        <taxon>Fungi</taxon>
        <taxon>Fungi incertae sedis</taxon>
        <taxon>Mucoromycota</taxon>
        <taxon>Mucoromycotina</taxon>
        <taxon>Mucoromycetes</taxon>
        <taxon>Mucorales</taxon>
        <taxon>Cunninghamellaceae</taxon>
        <taxon>Absidia</taxon>
    </lineage>
</organism>
<dbReference type="EMBL" id="LT552694">
    <property type="protein sequence ID" value="SAL99379.1"/>
    <property type="molecule type" value="Genomic_DNA"/>
</dbReference>
<dbReference type="InterPro" id="IPR036259">
    <property type="entry name" value="MFS_trans_sf"/>
</dbReference>
<dbReference type="PANTHER" id="PTHR23502">
    <property type="entry name" value="MAJOR FACILITATOR SUPERFAMILY"/>
    <property type="match status" value="1"/>
</dbReference>
<accession>A0A168MX87</accession>
<dbReference type="InParanoid" id="A0A168MX87"/>
<evidence type="ECO:0000256" key="3">
    <source>
        <dbReference type="ARBA" id="ARBA00022989"/>
    </source>
</evidence>
<feature type="domain" description="Major facilitator superfamily (MFS) profile" evidence="6">
    <location>
        <begin position="1"/>
        <end position="486"/>
    </location>
</feature>
<evidence type="ECO:0000256" key="5">
    <source>
        <dbReference type="SAM" id="Phobius"/>
    </source>
</evidence>
<dbReference type="Proteomes" id="UP000078561">
    <property type="component" value="Unassembled WGS sequence"/>
</dbReference>
<feature type="transmembrane region" description="Helical" evidence="5">
    <location>
        <begin position="367"/>
        <end position="390"/>
    </location>
</feature>
<keyword evidence="8" id="KW-1185">Reference proteome</keyword>
<feature type="transmembrane region" description="Helical" evidence="5">
    <location>
        <begin position="98"/>
        <end position="123"/>
    </location>
</feature>
<dbReference type="InterPro" id="IPR011701">
    <property type="entry name" value="MFS"/>
</dbReference>
<comment type="subcellular location">
    <subcellularLocation>
        <location evidence="1">Membrane</location>
        <topology evidence="1">Multi-pass membrane protein</topology>
    </subcellularLocation>
</comment>
<dbReference type="PROSITE" id="PS50850">
    <property type="entry name" value="MFS"/>
    <property type="match status" value="1"/>
</dbReference>
<keyword evidence="4 5" id="KW-0472">Membrane</keyword>
<feature type="transmembrane region" description="Helical" evidence="5">
    <location>
        <begin position="438"/>
        <end position="459"/>
    </location>
</feature>
<keyword evidence="2 5" id="KW-0812">Transmembrane</keyword>
<dbReference type="STRING" id="4829.A0A168MX87"/>
<feature type="transmembrane region" description="Helical" evidence="5">
    <location>
        <begin position="465"/>
        <end position="485"/>
    </location>
</feature>
<reference evidence="7" key="1">
    <citation type="submission" date="2016-04" db="EMBL/GenBank/DDBJ databases">
        <authorList>
            <person name="Evans L.H."/>
            <person name="Alamgir A."/>
            <person name="Owens N."/>
            <person name="Weber N.D."/>
            <person name="Virtaneva K."/>
            <person name="Barbian K."/>
            <person name="Babar A."/>
            <person name="Rosenke K."/>
        </authorList>
    </citation>
    <scope>NUCLEOTIDE SEQUENCE [LARGE SCALE GENOMIC DNA]</scope>
    <source>
        <strain evidence="7">CBS 101.48</strain>
    </source>
</reference>
<sequence length="496" mass="53686">MDQEKKKPSITAPSMEPKWKRYLKSRMALRPPVDEDPRLLSDRMKSVILGLLALCACTPGFSSTIYFPAALFVLFMGIAPVFWASFSDHYHVRRCLSIASMLIFAVASLGSALITNIWGLVVLRCVQSIGSSCGQSVGAGVIADCYPLEKRGAAFGKYFFGVFFGPLLGPIIGGVLIISKDGWRATFWFCLALGLFAALIVFLLLPETYRDNAKFDLALPHSTPDPLPGLETVPATSVNEKSQLPNESSSSTVEIEEDRVTIVSTPQPPVAKARMNPLTPFFLLRHPFVLLTALVGGIAFGSMFAVETIIPSLYETKYNFNSWQTGLSYLGAGLGNLIGSVVGGQLSDRLLIRARKQRGRAMVEDRLTLNIWPCILLFMPFGLLLFGWMIEFNRSVWAGIIGFGCVTFGMTQVMASTSAYLVDATPGIGASVTAASNLVRMVIACALTLAANPMVAAIGPGYTTVLLAALAWVAAILLLIIKVYGERMRHASGFMG</sequence>
<gene>
    <name evidence="7" type="primary">ABSGL_04992.1 scaffold 6267</name>
</gene>
<feature type="transmembrane region" description="Helical" evidence="5">
    <location>
        <begin position="185"/>
        <end position="205"/>
    </location>
</feature>
<evidence type="ECO:0000256" key="2">
    <source>
        <dbReference type="ARBA" id="ARBA00022692"/>
    </source>
</evidence>
<protein>
    <recommendedName>
        <fullName evidence="6">Major facilitator superfamily (MFS) profile domain-containing protein</fullName>
    </recommendedName>
</protein>
<feature type="transmembrane region" description="Helical" evidence="5">
    <location>
        <begin position="282"/>
        <end position="306"/>
    </location>
</feature>
<feature type="transmembrane region" description="Helical" evidence="5">
    <location>
        <begin position="158"/>
        <end position="179"/>
    </location>
</feature>
<evidence type="ECO:0000259" key="6">
    <source>
        <dbReference type="PROSITE" id="PS50850"/>
    </source>
</evidence>
<proteinExistence type="predicted"/>
<dbReference type="GO" id="GO:0005886">
    <property type="term" value="C:plasma membrane"/>
    <property type="evidence" value="ECO:0007669"/>
    <property type="project" value="TreeGrafter"/>
</dbReference>
<feature type="transmembrane region" description="Helical" evidence="5">
    <location>
        <begin position="47"/>
        <end position="78"/>
    </location>
</feature>
<dbReference type="OMA" id="IADCYPL"/>
<dbReference type="Pfam" id="PF07690">
    <property type="entry name" value="MFS_1"/>
    <property type="match status" value="1"/>
</dbReference>
<evidence type="ECO:0000313" key="8">
    <source>
        <dbReference type="Proteomes" id="UP000078561"/>
    </source>
</evidence>
<dbReference type="AlphaFoldDB" id="A0A168MX87"/>
<keyword evidence="3 5" id="KW-1133">Transmembrane helix</keyword>
<dbReference type="OrthoDB" id="3936150at2759"/>
<feature type="transmembrane region" description="Helical" evidence="5">
    <location>
        <begin position="396"/>
        <end position="417"/>
    </location>
</feature>
<dbReference type="Gene3D" id="1.20.1250.20">
    <property type="entry name" value="MFS general substrate transporter like domains"/>
    <property type="match status" value="1"/>
</dbReference>
<evidence type="ECO:0000256" key="1">
    <source>
        <dbReference type="ARBA" id="ARBA00004141"/>
    </source>
</evidence>
<dbReference type="PANTHER" id="PTHR23502:SF64">
    <property type="entry name" value="TRANSPORTER, PUTATIVE (AFU_ORTHOLOGUE AFUA_3G11760)-RELATED"/>
    <property type="match status" value="1"/>
</dbReference>
<evidence type="ECO:0000256" key="4">
    <source>
        <dbReference type="ARBA" id="ARBA00023136"/>
    </source>
</evidence>
<dbReference type="GO" id="GO:0022857">
    <property type="term" value="F:transmembrane transporter activity"/>
    <property type="evidence" value="ECO:0007669"/>
    <property type="project" value="InterPro"/>
</dbReference>
<dbReference type="InterPro" id="IPR020846">
    <property type="entry name" value="MFS_dom"/>
</dbReference>
<dbReference type="SUPFAM" id="SSF103473">
    <property type="entry name" value="MFS general substrate transporter"/>
    <property type="match status" value="1"/>
</dbReference>